<protein>
    <submittedName>
        <fullName evidence="1">[weak similarity to] Thioredoxindomain-containing protein</fullName>
    </submittedName>
</protein>
<dbReference type="Proteomes" id="UP000198559">
    <property type="component" value="Unassembled WGS sequence"/>
</dbReference>
<evidence type="ECO:0000313" key="1">
    <source>
        <dbReference type="EMBL" id="SEH78167.1"/>
    </source>
</evidence>
<proteinExistence type="predicted"/>
<dbReference type="Gene3D" id="3.40.30.10">
    <property type="entry name" value="Glutaredoxin"/>
    <property type="match status" value="1"/>
</dbReference>
<dbReference type="InterPro" id="IPR036249">
    <property type="entry name" value="Thioredoxin-like_sf"/>
</dbReference>
<name>A0A1H6L1T3_9GAMM</name>
<dbReference type="AlphaFoldDB" id="A0A1H6L1T3"/>
<accession>A0A1H6L1T3</accession>
<evidence type="ECO:0000313" key="2">
    <source>
        <dbReference type="Proteomes" id="UP000198559"/>
    </source>
</evidence>
<sequence>MKIAGQFSVRGFPTVIAFIRGKEVMRFHSVQTHDFIREFIDKNLQEFK</sequence>
<dbReference type="STRING" id="235205.BAZSYMB_SCAFFOLD00013_3"/>
<reference evidence="2" key="1">
    <citation type="submission" date="2016-06" db="EMBL/GenBank/DDBJ databases">
        <authorList>
            <person name="Petersen J."/>
            <person name="Sayavedra L."/>
        </authorList>
    </citation>
    <scope>NUCLEOTIDE SEQUENCE [LARGE SCALE GENOMIC DNA]</scope>
    <source>
        <strain evidence="2">BazSymB</strain>
    </source>
</reference>
<dbReference type="SUPFAM" id="SSF52833">
    <property type="entry name" value="Thioredoxin-like"/>
    <property type="match status" value="1"/>
</dbReference>
<dbReference type="EMBL" id="CVUD02000136">
    <property type="protein sequence ID" value="SEH78167.1"/>
    <property type="molecule type" value="Genomic_DNA"/>
</dbReference>
<gene>
    <name evidence="1" type="ORF">BAZSYMB_SCAFFOLD00013_3</name>
</gene>
<organism evidence="1 2">
    <name type="scientific">Bathymodiolus azoricus thioautotrophic gill symbiont</name>
    <dbReference type="NCBI Taxonomy" id="235205"/>
    <lineage>
        <taxon>Bacteria</taxon>
        <taxon>Pseudomonadati</taxon>
        <taxon>Pseudomonadota</taxon>
        <taxon>Gammaproteobacteria</taxon>
        <taxon>sulfur-oxidizing symbionts</taxon>
    </lineage>
</organism>